<proteinExistence type="predicted"/>
<evidence type="ECO:0000313" key="2">
    <source>
        <dbReference type="Proteomes" id="UP000663866"/>
    </source>
</evidence>
<dbReference type="EMBL" id="CAJOBG010046117">
    <property type="protein sequence ID" value="CAF4449483.1"/>
    <property type="molecule type" value="Genomic_DNA"/>
</dbReference>
<gene>
    <name evidence="1" type="ORF">OVN521_LOCUS37781</name>
</gene>
<dbReference type="Proteomes" id="UP000663866">
    <property type="component" value="Unassembled WGS sequence"/>
</dbReference>
<accession>A0A820SF10</accession>
<reference evidence="1" key="1">
    <citation type="submission" date="2021-02" db="EMBL/GenBank/DDBJ databases">
        <authorList>
            <person name="Nowell W R."/>
        </authorList>
    </citation>
    <scope>NUCLEOTIDE SEQUENCE</scope>
</reference>
<sequence>MNWSNFHVTWQDNHPYRLLIKESLLITAYKPELNKTTHSVPLVIFPDGLSRVRLPNV</sequence>
<name>A0A820SF10_9BILA</name>
<protein>
    <submittedName>
        <fullName evidence="1">Uncharacterized protein</fullName>
    </submittedName>
</protein>
<dbReference type="AlphaFoldDB" id="A0A820SF10"/>
<comment type="caution">
    <text evidence="1">The sequence shown here is derived from an EMBL/GenBank/DDBJ whole genome shotgun (WGS) entry which is preliminary data.</text>
</comment>
<evidence type="ECO:0000313" key="1">
    <source>
        <dbReference type="EMBL" id="CAF4449483.1"/>
    </source>
</evidence>
<feature type="non-terminal residue" evidence="1">
    <location>
        <position position="57"/>
    </location>
</feature>
<organism evidence="1 2">
    <name type="scientific">Rotaria magnacalcarata</name>
    <dbReference type="NCBI Taxonomy" id="392030"/>
    <lineage>
        <taxon>Eukaryota</taxon>
        <taxon>Metazoa</taxon>
        <taxon>Spiralia</taxon>
        <taxon>Gnathifera</taxon>
        <taxon>Rotifera</taxon>
        <taxon>Eurotatoria</taxon>
        <taxon>Bdelloidea</taxon>
        <taxon>Philodinida</taxon>
        <taxon>Philodinidae</taxon>
        <taxon>Rotaria</taxon>
    </lineage>
</organism>
<keyword evidence="2" id="KW-1185">Reference proteome</keyword>